<feature type="domain" description="F-box" evidence="4">
    <location>
        <begin position="31"/>
        <end position="67"/>
    </location>
</feature>
<dbReference type="GeneID" id="68098928"/>
<dbReference type="RefSeq" id="XP_044547165.1">
    <property type="nucleotide sequence ID" value="XM_044696338.1"/>
</dbReference>
<dbReference type="GO" id="GO:0048471">
    <property type="term" value="C:perinuclear region of cytoplasm"/>
    <property type="evidence" value="ECO:0007669"/>
    <property type="project" value="TreeGrafter"/>
</dbReference>
<name>A0AA88KJF1_NAELO</name>
<gene>
    <name evidence="5" type="ORF">C9374_006474</name>
</gene>
<evidence type="ECO:0000256" key="1">
    <source>
        <dbReference type="ARBA" id="ARBA00022468"/>
    </source>
</evidence>
<dbReference type="Proteomes" id="UP000816034">
    <property type="component" value="Unassembled WGS sequence"/>
</dbReference>
<proteinExistence type="predicted"/>
<dbReference type="Pfam" id="PF00646">
    <property type="entry name" value="F-box"/>
    <property type="match status" value="1"/>
</dbReference>
<dbReference type="EMBL" id="PYSW02000027">
    <property type="protein sequence ID" value="KAG2381485.1"/>
    <property type="molecule type" value="Genomic_DNA"/>
</dbReference>
<organism evidence="5 6">
    <name type="scientific">Naegleria lovaniensis</name>
    <name type="common">Amoeba</name>
    <dbReference type="NCBI Taxonomy" id="51637"/>
    <lineage>
        <taxon>Eukaryota</taxon>
        <taxon>Discoba</taxon>
        <taxon>Heterolobosea</taxon>
        <taxon>Tetramitia</taxon>
        <taxon>Eutetramitia</taxon>
        <taxon>Vahlkampfiidae</taxon>
        <taxon>Naegleria</taxon>
    </lineage>
</organism>
<dbReference type="SMART" id="SM00367">
    <property type="entry name" value="LRR_CC"/>
    <property type="match status" value="4"/>
</dbReference>
<dbReference type="Gene3D" id="3.80.10.10">
    <property type="entry name" value="Ribonuclease Inhibitor"/>
    <property type="match status" value="1"/>
</dbReference>
<accession>A0AA88KJF1</accession>
<dbReference type="GO" id="GO:0005634">
    <property type="term" value="C:nucleus"/>
    <property type="evidence" value="ECO:0007669"/>
    <property type="project" value="TreeGrafter"/>
</dbReference>
<dbReference type="InterPro" id="IPR001611">
    <property type="entry name" value="Leu-rich_rpt"/>
</dbReference>
<evidence type="ECO:0000313" key="5">
    <source>
        <dbReference type="EMBL" id="KAG2381485.1"/>
    </source>
</evidence>
<dbReference type="Pfam" id="PF13516">
    <property type="entry name" value="LRR_6"/>
    <property type="match status" value="5"/>
</dbReference>
<dbReference type="InterPro" id="IPR006553">
    <property type="entry name" value="Leu-rich_rpt_Cys-con_subtyp"/>
</dbReference>
<dbReference type="SMART" id="SM00368">
    <property type="entry name" value="LRR_RI"/>
    <property type="match status" value="3"/>
</dbReference>
<dbReference type="InterPro" id="IPR027038">
    <property type="entry name" value="RanGap"/>
</dbReference>
<evidence type="ECO:0000256" key="3">
    <source>
        <dbReference type="ARBA" id="ARBA00022737"/>
    </source>
</evidence>
<dbReference type="GO" id="GO:0031267">
    <property type="term" value="F:small GTPase binding"/>
    <property type="evidence" value="ECO:0007669"/>
    <property type="project" value="TreeGrafter"/>
</dbReference>
<evidence type="ECO:0000256" key="2">
    <source>
        <dbReference type="ARBA" id="ARBA00022614"/>
    </source>
</evidence>
<keyword evidence="1" id="KW-0343">GTPase activation</keyword>
<dbReference type="PANTHER" id="PTHR24113:SF12">
    <property type="entry name" value="RAN GTPASE-ACTIVATING PROTEIN 1"/>
    <property type="match status" value="1"/>
</dbReference>
<protein>
    <recommendedName>
        <fullName evidence="4">F-box domain-containing protein</fullName>
    </recommendedName>
</protein>
<dbReference type="GO" id="GO:0005829">
    <property type="term" value="C:cytosol"/>
    <property type="evidence" value="ECO:0007669"/>
    <property type="project" value="TreeGrafter"/>
</dbReference>
<dbReference type="AlphaFoldDB" id="A0AA88KJF1"/>
<dbReference type="SUPFAM" id="SSF52047">
    <property type="entry name" value="RNI-like"/>
    <property type="match status" value="1"/>
</dbReference>
<keyword evidence="6" id="KW-1185">Reference proteome</keyword>
<sequence length="321" mass="36124">MGQPKSIMNNSISFPLEMNVEISSATPGLITDLLVIIFEFLDASSVRQSCMLVSKQWFYTARSSHSKLTAWLHWEGKFKNYQCTMNIDHYDQLRTLLNNQCLMLKILNLSNNCLYDRGAKMLCECSRLKYLSELYICKNQLTWQAVQDLANSKYMKNLTRLDVSDNSIELSGVKAIVSSSYLTNITDLGLGNCNITAEGAVLIANNSNAHKLTRLLLGYNDIGAQGVQSIVESVTTGKLCHLKSLDIGHNDLDNDVALYIAANKTFITQVCYLEAYSNRFKQDGIRTLEQCYESKDGKEYLNLELDVRKLSLALEGVMAFK</sequence>
<dbReference type="InterPro" id="IPR036047">
    <property type="entry name" value="F-box-like_dom_sf"/>
</dbReference>
<dbReference type="PANTHER" id="PTHR24113">
    <property type="entry name" value="RAN GTPASE-ACTIVATING PROTEIN 1"/>
    <property type="match status" value="1"/>
</dbReference>
<dbReference type="InterPro" id="IPR001810">
    <property type="entry name" value="F-box_dom"/>
</dbReference>
<dbReference type="GO" id="GO:0006913">
    <property type="term" value="P:nucleocytoplasmic transport"/>
    <property type="evidence" value="ECO:0007669"/>
    <property type="project" value="TreeGrafter"/>
</dbReference>
<keyword evidence="3" id="KW-0677">Repeat</keyword>
<dbReference type="GO" id="GO:0005096">
    <property type="term" value="F:GTPase activator activity"/>
    <property type="evidence" value="ECO:0007669"/>
    <property type="project" value="UniProtKB-KW"/>
</dbReference>
<keyword evidence="2" id="KW-0433">Leucine-rich repeat</keyword>
<evidence type="ECO:0000259" key="4">
    <source>
        <dbReference type="Pfam" id="PF00646"/>
    </source>
</evidence>
<dbReference type="SUPFAM" id="SSF81383">
    <property type="entry name" value="F-box domain"/>
    <property type="match status" value="1"/>
</dbReference>
<comment type="caution">
    <text evidence="5">The sequence shown here is derived from an EMBL/GenBank/DDBJ whole genome shotgun (WGS) entry which is preliminary data.</text>
</comment>
<dbReference type="InterPro" id="IPR032675">
    <property type="entry name" value="LRR_dom_sf"/>
</dbReference>
<evidence type="ECO:0000313" key="6">
    <source>
        <dbReference type="Proteomes" id="UP000816034"/>
    </source>
</evidence>
<reference evidence="5 6" key="1">
    <citation type="journal article" date="2018" name="BMC Genomics">
        <title>The genome of Naegleria lovaniensis, the basis for a comparative approach to unravel pathogenicity factors of the human pathogenic amoeba N. fowleri.</title>
        <authorList>
            <person name="Liechti N."/>
            <person name="Schurch N."/>
            <person name="Bruggmann R."/>
            <person name="Wittwer M."/>
        </authorList>
    </citation>
    <scope>NUCLEOTIDE SEQUENCE [LARGE SCALE GENOMIC DNA]</scope>
    <source>
        <strain evidence="5 6">ATCC 30569</strain>
    </source>
</reference>